<gene>
    <name evidence="1" type="ORF">APLA_LOCUS6081</name>
</gene>
<protein>
    <submittedName>
        <fullName evidence="1">Uncharacterized protein</fullName>
    </submittedName>
</protein>
<proteinExistence type="predicted"/>
<name>A0A8S0ZSB4_ARCPL</name>
<sequence>MGMFTYEAYHFLVNHLDSHLALLTNSFGAIPCTVPLEVDPVGRISVPTNLEKITASCSMVWTVPGLRKGSPRATVTPSYPFPAPVLLRKRRNARVYDKTLKRESLTIT</sequence>
<organism evidence="1 2">
    <name type="scientific">Arctia plantaginis</name>
    <name type="common">Wood tiger moth</name>
    <name type="synonym">Phalaena plantaginis</name>
    <dbReference type="NCBI Taxonomy" id="874455"/>
    <lineage>
        <taxon>Eukaryota</taxon>
        <taxon>Metazoa</taxon>
        <taxon>Ecdysozoa</taxon>
        <taxon>Arthropoda</taxon>
        <taxon>Hexapoda</taxon>
        <taxon>Insecta</taxon>
        <taxon>Pterygota</taxon>
        <taxon>Neoptera</taxon>
        <taxon>Endopterygota</taxon>
        <taxon>Lepidoptera</taxon>
        <taxon>Glossata</taxon>
        <taxon>Ditrysia</taxon>
        <taxon>Noctuoidea</taxon>
        <taxon>Erebidae</taxon>
        <taxon>Arctiinae</taxon>
        <taxon>Arctia</taxon>
    </lineage>
</organism>
<dbReference type="AlphaFoldDB" id="A0A8S0ZSB4"/>
<comment type="caution">
    <text evidence="1">The sequence shown here is derived from an EMBL/GenBank/DDBJ whole genome shotgun (WGS) entry which is preliminary data.</text>
</comment>
<evidence type="ECO:0000313" key="2">
    <source>
        <dbReference type="Proteomes" id="UP000494106"/>
    </source>
</evidence>
<dbReference type="EMBL" id="CADEBC010000485">
    <property type="protein sequence ID" value="CAB3235400.1"/>
    <property type="molecule type" value="Genomic_DNA"/>
</dbReference>
<dbReference type="Proteomes" id="UP000494106">
    <property type="component" value="Unassembled WGS sequence"/>
</dbReference>
<keyword evidence="2" id="KW-1185">Reference proteome</keyword>
<accession>A0A8S0ZSB4</accession>
<evidence type="ECO:0000313" key="1">
    <source>
        <dbReference type="EMBL" id="CAB3235400.1"/>
    </source>
</evidence>
<dbReference type="OrthoDB" id="7501621at2759"/>
<reference evidence="1 2" key="1">
    <citation type="submission" date="2020-04" db="EMBL/GenBank/DDBJ databases">
        <authorList>
            <person name="Wallbank WR R."/>
            <person name="Pardo Diaz C."/>
            <person name="Kozak K."/>
            <person name="Martin S."/>
            <person name="Jiggins C."/>
            <person name="Moest M."/>
            <person name="Warren A I."/>
            <person name="Byers J.R.P. K."/>
            <person name="Montejo-Kovacevich G."/>
            <person name="Yen C E."/>
        </authorList>
    </citation>
    <scope>NUCLEOTIDE SEQUENCE [LARGE SCALE GENOMIC DNA]</scope>
</reference>